<dbReference type="SMART" id="SM00086">
    <property type="entry name" value="PAC"/>
    <property type="match status" value="1"/>
</dbReference>
<dbReference type="Pfam" id="PF00989">
    <property type="entry name" value="PAS"/>
    <property type="match status" value="1"/>
</dbReference>
<dbReference type="GO" id="GO:0006355">
    <property type="term" value="P:regulation of DNA-templated transcription"/>
    <property type="evidence" value="ECO:0007669"/>
    <property type="project" value="InterPro"/>
</dbReference>
<dbReference type="InterPro" id="IPR004096">
    <property type="entry name" value="V4R"/>
</dbReference>
<dbReference type="NCBIfam" id="TIGR00229">
    <property type="entry name" value="sensory_box"/>
    <property type="match status" value="1"/>
</dbReference>
<accession>A0A932EN60</accession>
<protein>
    <submittedName>
        <fullName evidence="3">PAS domain S-box protein</fullName>
    </submittedName>
</protein>
<organism evidence="3 4">
    <name type="scientific">Candidatus Korobacter versatilis</name>
    <dbReference type="NCBI Taxonomy" id="658062"/>
    <lineage>
        <taxon>Bacteria</taxon>
        <taxon>Pseudomonadati</taxon>
        <taxon>Acidobacteriota</taxon>
        <taxon>Terriglobia</taxon>
        <taxon>Terriglobales</taxon>
        <taxon>Candidatus Korobacteraceae</taxon>
        <taxon>Candidatus Korobacter</taxon>
    </lineage>
</organism>
<dbReference type="Proteomes" id="UP000779809">
    <property type="component" value="Unassembled WGS sequence"/>
</dbReference>
<name>A0A932EN60_9BACT</name>
<reference evidence="3" key="1">
    <citation type="submission" date="2020-07" db="EMBL/GenBank/DDBJ databases">
        <title>Huge and variable diversity of episymbiotic CPR bacteria and DPANN archaea in groundwater ecosystems.</title>
        <authorList>
            <person name="He C.Y."/>
            <person name="Keren R."/>
            <person name="Whittaker M."/>
            <person name="Farag I.F."/>
            <person name="Doudna J."/>
            <person name="Cate J.H.D."/>
            <person name="Banfield J.F."/>
        </authorList>
    </citation>
    <scope>NUCLEOTIDE SEQUENCE</scope>
    <source>
        <strain evidence="3">NC_groundwater_580_Pr5_B-0.1um_64_19</strain>
    </source>
</reference>
<gene>
    <name evidence="3" type="ORF">HYX28_01010</name>
</gene>
<dbReference type="InterPro" id="IPR013767">
    <property type="entry name" value="PAS_fold"/>
</dbReference>
<dbReference type="AlphaFoldDB" id="A0A932EN60"/>
<dbReference type="SUPFAM" id="SSF55785">
    <property type="entry name" value="PYP-like sensor domain (PAS domain)"/>
    <property type="match status" value="1"/>
</dbReference>
<dbReference type="InterPro" id="IPR000014">
    <property type="entry name" value="PAS"/>
</dbReference>
<dbReference type="Gene3D" id="3.30.450.20">
    <property type="entry name" value="PAS domain"/>
    <property type="match status" value="1"/>
</dbReference>
<dbReference type="PROSITE" id="PS50113">
    <property type="entry name" value="PAC"/>
    <property type="match status" value="1"/>
</dbReference>
<dbReference type="InterPro" id="IPR001610">
    <property type="entry name" value="PAC"/>
</dbReference>
<dbReference type="SUPFAM" id="SSF111126">
    <property type="entry name" value="Ligand-binding domain in the NO signalling and Golgi transport"/>
    <property type="match status" value="1"/>
</dbReference>
<dbReference type="CDD" id="cd00130">
    <property type="entry name" value="PAS"/>
    <property type="match status" value="1"/>
</dbReference>
<dbReference type="PROSITE" id="PS50112">
    <property type="entry name" value="PAS"/>
    <property type="match status" value="1"/>
</dbReference>
<feature type="domain" description="PAS" evidence="1">
    <location>
        <begin position="262"/>
        <end position="333"/>
    </location>
</feature>
<dbReference type="SMART" id="SM00989">
    <property type="entry name" value="V4R"/>
    <property type="match status" value="1"/>
</dbReference>
<dbReference type="EMBL" id="JACPNR010000004">
    <property type="protein sequence ID" value="MBI2677340.1"/>
    <property type="molecule type" value="Genomic_DNA"/>
</dbReference>
<evidence type="ECO:0000313" key="4">
    <source>
        <dbReference type="Proteomes" id="UP000779809"/>
    </source>
</evidence>
<feature type="domain" description="PAC" evidence="2">
    <location>
        <begin position="337"/>
        <end position="387"/>
    </location>
</feature>
<dbReference type="SMART" id="SM00091">
    <property type="entry name" value="PAS"/>
    <property type="match status" value="1"/>
</dbReference>
<sequence>MKKPPKKLATELTAASVPEPIQPLFLRAQQYVEEYFGDRVEDPRQSNISISGERYILVRAASMSVEFFDLVMSLYRDKGAVEARSVANNLLFDLAHAIGKADAKAFHMRMGVTDPIERLSAGPIHFAYSGWAFVDIFPQSSPSPDENYFLIYDHPFSFEADSWIKRGRKVDFTVCIMNAGYSSGWCEESFGLPLVATEVACTARGDRACRFIMAPPHRMEGYVARYLENAAASGARSKGAPIPAEIPEFFKRRRMEDALEKSESRFRAIFEGVGMGIALLGLDGRILEANQQLQKMLGYSAEELRRLSSSSDITHPDDVAEDLALRRELLSGKRERFQREKRYLRKDGSVVWGLLTLTLVRRAGGEPEFGLATIEDITARKATAGPG</sequence>
<dbReference type="InterPro" id="IPR024096">
    <property type="entry name" value="NO_sig/Golgi_transp_ligand-bd"/>
</dbReference>
<proteinExistence type="predicted"/>
<evidence type="ECO:0000259" key="1">
    <source>
        <dbReference type="PROSITE" id="PS50112"/>
    </source>
</evidence>
<evidence type="ECO:0000313" key="3">
    <source>
        <dbReference type="EMBL" id="MBI2677340.1"/>
    </source>
</evidence>
<evidence type="ECO:0000259" key="2">
    <source>
        <dbReference type="PROSITE" id="PS50113"/>
    </source>
</evidence>
<dbReference type="Gene3D" id="3.30.1380.20">
    <property type="entry name" value="Trafficking protein particle complex subunit 3"/>
    <property type="match status" value="1"/>
</dbReference>
<dbReference type="InterPro" id="IPR035965">
    <property type="entry name" value="PAS-like_dom_sf"/>
</dbReference>
<dbReference type="InterPro" id="IPR000700">
    <property type="entry name" value="PAS-assoc_C"/>
</dbReference>
<dbReference type="InterPro" id="IPR052155">
    <property type="entry name" value="Biofilm_reg_signaling"/>
</dbReference>
<comment type="caution">
    <text evidence="3">The sequence shown here is derived from an EMBL/GenBank/DDBJ whole genome shotgun (WGS) entry which is preliminary data.</text>
</comment>
<dbReference type="PANTHER" id="PTHR44757">
    <property type="entry name" value="DIGUANYLATE CYCLASE DGCP"/>
    <property type="match status" value="1"/>
</dbReference>
<dbReference type="PANTHER" id="PTHR44757:SF2">
    <property type="entry name" value="BIOFILM ARCHITECTURE MAINTENANCE PROTEIN MBAA"/>
    <property type="match status" value="1"/>
</dbReference>